<dbReference type="Gene3D" id="2.60.40.1730">
    <property type="entry name" value="tricorn interacting facor f3 domain"/>
    <property type="match status" value="1"/>
</dbReference>
<proteinExistence type="inferred from homology"/>
<dbReference type="SUPFAM" id="SSF55486">
    <property type="entry name" value="Metalloproteases ('zincins'), catalytic domain"/>
    <property type="match status" value="1"/>
</dbReference>
<feature type="domain" description="Peptidase M1 alanyl aminopeptidase C-terminal" evidence="16">
    <location>
        <begin position="555"/>
        <end position="878"/>
    </location>
</feature>
<dbReference type="GO" id="GO:0006508">
    <property type="term" value="P:proteolysis"/>
    <property type="evidence" value="ECO:0007669"/>
    <property type="project" value="UniProtKB-UniRule"/>
</dbReference>
<evidence type="ECO:0000256" key="4">
    <source>
        <dbReference type="ARBA" id="ARBA00012564"/>
    </source>
</evidence>
<dbReference type="Pfam" id="PF17900">
    <property type="entry name" value="Peptidase_M1_N"/>
    <property type="match status" value="1"/>
</dbReference>
<keyword evidence="6 18" id="KW-0031">Aminopeptidase</keyword>
<comment type="cofactor">
    <cofactor evidence="2">
        <name>Zn(2+)</name>
        <dbReference type="ChEBI" id="CHEBI:29105"/>
    </cofactor>
</comment>
<evidence type="ECO:0000256" key="10">
    <source>
        <dbReference type="ARBA" id="ARBA00022833"/>
    </source>
</evidence>
<dbReference type="Gene3D" id="2.60.40.1840">
    <property type="match status" value="1"/>
</dbReference>
<dbReference type="InterPro" id="IPR012779">
    <property type="entry name" value="Peptidase_M1_pepN"/>
</dbReference>
<evidence type="ECO:0000256" key="5">
    <source>
        <dbReference type="ARBA" id="ARBA00015611"/>
    </source>
</evidence>
<evidence type="ECO:0000256" key="3">
    <source>
        <dbReference type="ARBA" id="ARBA00010136"/>
    </source>
</evidence>
<feature type="domain" description="Peptidase M1 alanyl aminopeptidase Ig-like fold" evidence="15">
    <location>
        <begin position="451"/>
        <end position="551"/>
    </location>
</feature>
<keyword evidence="7" id="KW-0645">Protease</keyword>
<evidence type="ECO:0000313" key="19">
    <source>
        <dbReference type="Proteomes" id="UP000227088"/>
    </source>
</evidence>
<keyword evidence="8" id="KW-0479">Metal-binding</keyword>
<dbReference type="InterPro" id="IPR014782">
    <property type="entry name" value="Peptidase_M1_dom"/>
</dbReference>
<dbReference type="InterPro" id="IPR001930">
    <property type="entry name" value="Peptidase_M1"/>
</dbReference>
<reference evidence="19" key="1">
    <citation type="journal article" date="2017" name="Proc. Natl. Acad. Sci. U.S.A.">
        <title>Simulation of Deepwater Horizon oil plume reveals substrate specialization within a complex community of hydrocarbon degraders.</title>
        <authorList>
            <person name="Hu P."/>
            <person name="Dubinsky E.A."/>
            <person name="Probst A.J."/>
            <person name="Wang J."/>
            <person name="Sieber C.M.K."/>
            <person name="Tom L.M."/>
            <person name="Gardinali P."/>
            <person name="Banfield J.F."/>
            <person name="Atlas R.M."/>
            <person name="Andersen G.L."/>
        </authorList>
    </citation>
    <scope>NUCLEOTIDE SEQUENCE [LARGE SCALE GENOMIC DNA]</scope>
</reference>
<dbReference type="Pfam" id="PF11940">
    <property type="entry name" value="DUF3458"/>
    <property type="match status" value="1"/>
</dbReference>
<comment type="caution">
    <text evidence="18">The sequence shown here is derived from an EMBL/GenBank/DDBJ whole genome shotgun (WGS) entry which is preliminary data.</text>
</comment>
<protein>
    <recommendedName>
        <fullName evidence="5 13">Aminopeptidase N</fullName>
        <ecNumber evidence="4 13">3.4.11.2</ecNumber>
    </recommendedName>
</protein>
<evidence type="ECO:0000256" key="1">
    <source>
        <dbReference type="ARBA" id="ARBA00000098"/>
    </source>
</evidence>
<gene>
    <name evidence="18" type="ORF">A9R00_03275</name>
</gene>
<dbReference type="InterPro" id="IPR038438">
    <property type="entry name" value="PepN_Ig-like_sf"/>
</dbReference>
<evidence type="ECO:0000256" key="6">
    <source>
        <dbReference type="ARBA" id="ARBA00022438"/>
    </source>
</evidence>
<dbReference type="Pfam" id="PF17432">
    <property type="entry name" value="DUF3458_C"/>
    <property type="match status" value="1"/>
</dbReference>
<dbReference type="EMBL" id="MABE01000188">
    <property type="protein sequence ID" value="OUS40979.1"/>
    <property type="molecule type" value="Genomic_DNA"/>
</dbReference>
<dbReference type="PRINTS" id="PR00756">
    <property type="entry name" value="ALADIPTASE"/>
</dbReference>
<evidence type="ECO:0000259" key="16">
    <source>
        <dbReference type="Pfam" id="PF17432"/>
    </source>
</evidence>
<dbReference type="Gene3D" id="1.25.50.10">
    <property type="entry name" value="Peptidase M1, alanyl aminopeptidase, C-terminal domain"/>
    <property type="match status" value="1"/>
</dbReference>
<keyword evidence="9" id="KW-0378">Hydrolase</keyword>
<dbReference type="CDD" id="cd09600">
    <property type="entry name" value="M1_APN"/>
    <property type="match status" value="1"/>
</dbReference>
<evidence type="ECO:0000313" key="18">
    <source>
        <dbReference type="EMBL" id="OUS40979.1"/>
    </source>
</evidence>
<keyword evidence="10" id="KW-0862">Zinc</keyword>
<keyword evidence="11" id="KW-0482">Metalloprotease</keyword>
<dbReference type="InterPro" id="IPR035414">
    <property type="entry name" value="Peptidase_M1_pepN_Ig-like"/>
</dbReference>
<dbReference type="FunFam" id="2.60.40.1730:FF:000005">
    <property type="entry name" value="Aminopeptidase N"/>
    <property type="match status" value="1"/>
</dbReference>
<evidence type="ECO:0000256" key="9">
    <source>
        <dbReference type="ARBA" id="ARBA00022801"/>
    </source>
</evidence>
<dbReference type="GO" id="GO:0008270">
    <property type="term" value="F:zinc ion binding"/>
    <property type="evidence" value="ECO:0007669"/>
    <property type="project" value="InterPro"/>
</dbReference>
<dbReference type="AlphaFoldDB" id="A0A1Y5HUK3"/>
<dbReference type="Proteomes" id="UP000227088">
    <property type="component" value="Unassembled WGS sequence"/>
</dbReference>
<dbReference type="GO" id="GO:0008237">
    <property type="term" value="F:metallopeptidase activity"/>
    <property type="evidence" value="ECO:0007669"/>
    <property type="project" value="UniProtKB-UniRule"/>
</dbReference>
<dbReference type="Pfam" id="PF01433">
    <property type="entry name" value="Peptidase_M1"/>
    <property type="match status" value="1"/>
</dbReference>
<comment type="catalytic activity">
    <reaction evidence="1">
        <text>Release of an N-terminal amino acid, Xaa-|-Yaa- from a peptide, amide or arylamide. Xaa is preferably Ala, but may be most amino acids including Pro (slow action). When a terminal hydrophobic residue is followed by a prolyl residue, the two may be released as an intact Xaa-Pro dipeptide.</text>
        <dbReference type="EC" id="3.4.11.2"/>
    </reaction>
</comment>
<comment type="similarity">
    <text evidence="3">Belongs to the peptidase M1 family.</text>
</comment>
<feature type="domain" description="Aminopeptidase N-like N-terminal" evidence="17">
    <location>
        <begin position="88"/>
        <end position="193"/>
    </location>
</feature>
<dbReference type="NCBIfam" id="TIGR02414">
    <property type="entry name" value="pepN_proteo"/>
    <property type="match status" value="1"/>
</dbReference>
<dbReference type="PANTHER" id="PTHR46322:SF1">
    <property type="entry name" value="PUROMYCIN-SENSITIVE AMINOPEPTIDASE"/>
    <property type="match status" value="1"/>
</dbReference>
<dbReference type="EC" id="3.4.11.2" evidence="4 13"/>
<dbReference type="InterPro" id="IPR037144">
    <property type="entry name" value="Peptidase_M1_pepN_C_sf"/>
</dbReference>
<dbReference type="FunFam" id="3.30.2010.30:FF:000002">
    <property type="entry name" value="Putative aminopeptidase N"/>
    <property type="match status" value="1"/>
</dbReference>
<evidence type="ECO:0000256" key="7">
    <source>
        <dbReference type="ARBA" id="ARBA00022670"/>
    </source>
</evidence>
<dbReference type="InterPro" id="IPR042097">
    <property type="entry name" value="Aminopeptidase_N-like_N_sf"/>
</dbReference>
<evidence type="ECO:0000256" key="8">
    <source>
        <dbReference type="ARBA" id="ARBA00022723"/>
    </source>
</evidence>
<dbReference type="InterPro" id="IPR024601">
    <property type="entry name" value="Peptidase_M1_pepN_C"/>
</dbReference>
<organism evidence="18 19">
    <name type="scientific">Oleispira antarctica</name>
    <dbReference type="NCBI Taxonomy" id="188908"/>
    <lineage>
        <taxon>Bacteria</taxon>
        <taxon>Pseudomonadati</taxon>
        <taxon>Pseudomonadota</taxon>
        <taxon>Gammaproteobacteria</taxon>
        <taxon>Oceanospirillales</taxon>
        <taxon>Oceanospirillaceae</taxon>
        <taxon>Oleispira</taxon>
    </lineage>
</organism>
<evidence type="ECO:0000256" key="13">
    <source>
        <dbReference type="NCBIfam" id="TIGR02414"/>
    </source>
</evidence>
<dbReference type="Gene3D" id="3.30.2010.30">
    <property type="match status" value="1"/>
</dbReference>
<evidence type="ECO:0000259" key="14">
    <source>
        <dbReference type="Pfam" id="PF01433"/>
    </source>
</evidence>
<accession>A0A1Y5HUK3</accession>
<evidence type="ECO:0000259" key="17">
    <source>
        <dbReference type="Pfam" id="PF17900"/>
    </source>
</evidence>
<evidence type="ECO:0000256" key="2">
    <source>
        <dbReference type="ARBA" id="ARBA00001947"/>
    </source>
</evidence>
<dbReference type="InterPro" id="IPR027268">
    <property type="entry name" value="Peptidase_M4/M1_CTD_sf"/>
</dbReference>
<evidence type="ECO:0000256" key="12">
    <source>
        <dbReference type="ARBA" id="ARBA00059739"/>
    </source>
</evidence>
<dbReference type="SUPFAM" id="SSF63737">
    <property type="entry name" value="Leukotriene A4 hydrolase N-terminal domain"/>
    <property type="match status" value="1"/>
</dbReference>
<dbReference type="PANTHER" id="PTHR46322">
    <property type="entry name" value="PUROMYCIN-SENSITIVE AMINOPEPTIDASE"/>
    <property type="match status" value="1"/>
</dbReference>
<comment type="function">
    <text evidence="12">Aminopeptidase N is involved in the degradation of intracellular peptides generated by protein breakdown during normal growth as well as in response to nutrient starvation.</text>
</comment>
<evidence type="ECO:0000259" key="15">
    <source>
        <dbReference type="Pfam" id="PF11940"/>
    </source>
</evidence>
<name>A0A1Y5HUK3_OLEAN</name>
<evidence type="ECO:0000256" key="11">
    <source>
        <dbReference type="ARBA" id="ARBA00023049"/>
    </source>
</evidence>
<dbReference type="Gene3D" id="1.10.390.10">
    <property type="entry name" value="Neutral Protease Domain 2"/>
    <property type="match status" value="1"/>
</dbReference>
<dbReference type="InterPro" id="IPR045357">
    <property type="entry name" value="Aminopeptidase_N-like_N"/>
</dbReference>
<sequence length="880" mass="99483">MRDAQPKNIYLKDYQPPHFIIHETQLRFDLFEDYSQVDSRLVMQRNHQQHPGYTGPLVLVGQQLELLGIKIDGKLLTPDDFQQEADTLTIHNVGNKFELEISTRTEPQNNTALEGLYKSGGMFCTQCEAEGFRRITYYLDRPDVMSIFTTEVIADKTKYPILLSNGNATSRQELEAGRHSVTWHDPHKKPCYLFALVAGSLMVKEDTFTTMSGRKVDLQIFVEPQNIDKTDYAMDALKRSMKWDEDKYGREYDLDIFMIVAVDDFNMGAMENKGLNIFNSSCVLANPQTATDAAYQRIEAIVAHEYFHNWSGNRVTCRDWFQLSLKEGFTVFRDAQFSADMNSATVKRIEDAALMRTVQFAEDAGPMAHPVQPDSFIEISNFYTVTIYEKGCEVVGMIHKLLGSEGFRKGSDLYFDRHDGQAVTINEFVAAMEDANGISLTQFKRWYKSAGTPVVDVESVYDKSAKTYTLKFKQSCSEPFLIPIELGLLGQDGSDLELVIDQTASTKADCLNDGIFQLTEKQQTLVFKDIESEPVPSLLRDFSAPIKLNYQYTRDQLLFLLQYDSDGFNCWDAGQSLALDVIYQVMAQQEKGAPVDVDERLISAYQGLLQRDDLDHAMLAKMLILPSISYIAETQVKIDIHAINQARSHVQQVLADALATDLAALYQRLNVQQNYLPEPKQMAQRGLKNAALSYLLKSSREEYKSLAQAQFENNDNMTDSMAALASLVNSSYKLEAKLALEAFYQQWQAEPLVVNQWLAVQAGSAEYGSIENIQKLLTHEAFDIKNPNKVRSVIGSFAGQSLVNFHAVDGSGYQLLADKIILLNGLNPQIASRLVAPLSKWRRYVDHQGLQMKQQLQRIMAQEDLSKDVYEVVSKSLATE</sequence>
<dbReference type="GO" id="GO:0016285">
    <property type="term" value="F:alanyl aminopeptidase activity"/>
    <property type="evidence" value="ECO:0007669"/>
    <property type="project" value="UniProtKB-EC"/>
</dbReference>
<feature type="domain" description="Peptidase M1 membrane alanine aminopeptidase" evidence="14">
    <location>
        <begin position="232"/>
        <end position="446"/>
    </location>
</feature>